<dbReference type="GO" id="GO:0005886">
    <property type="term" value="C:plasma membrane"/>
    <property type="evidence" value="ECO:0007669"/>
    <property type="project" value="UniProtKB-SubCell"/>
</dbReference>
<dbReference type="Gene3D" id="3.40.50.2000">
    <property type="entry name" value="Glycogen Phosphorylase B"/>
    <property type="match status" value="2"/>
</dbReference>
<evidence type="ECO:0000256" key="2">
    <source>
        <dbReference type="ARBA" id="ARBA00004922"/>
    </source>
</evidence>
<proteinExistence type="inferred from homology"/>
<dbReference type="FunFam" id="3.40.50.2000:FF:000196">
    <property type="entry name" value="UDP-N-acetylglucosamine--peptide N-acetylglucosaminyltransferase GtfA subunit"/>
    <property type="match status" value="1"/>
</dbReference>
<dbReference type="SUPFAM" id="SSF53756">
    <property type="entry name" value="UDP-Glycosyltransferase/glycogen phosphorylase"/>
    <property type="match status" value="1"/>
</dbReference>
<dbReference type="Proteomes" id="UP000439678">
    <property type="component" value="Unassembled WGS sequence"/>
</dbReference>
<dbReference type="Pfam" id="PF00534">
    <property type="entry name" value="Glycos_transf_1"/>
    <property type="match status" value="1"/>
</dbReference>
<dbReference type="GO" id="GO:0017122">
    <property type="term" value="C:protein N-acetylglucosaminyltransferase complex"/>
    <property type="evidence" value="ECO:0007669"/>
    <property type="project" value="UniProtKB-ARBA"/>
</dbReference>
<evidence type="ECO:0000256" key="10">
    <source>
        <dbReference type="ARBA" id="ARBA00052053"/>
    </source>
</evidence>
<evidence type="ECO:0000256" key="9">
    <source>
        <dbReference type="ARBA" id="ARBA00023136"/>
    </source>
</evidence>
<evidence type="ECO:0000256" key="1">
    <source>
        <dbReference type="ARBA" id="ARBA00004202"/>
    </source>
</evidence>
<evidence type="ECO:0000313" key="13">
    <source>
        <dbReference type="EMBL" id="MTR28629.1"/>
    </source>
</evidence>
<feature type="domain" description="Glycosyl transferase family 1" evidence="11">
    <location>
        <begin position="311"/>
        <end position="436"/>
    </location>
</feature>
<dbReference type="PANTHER" id="PTHR12526">
    <property type="entry name" value="GLYCOSYLTRANSFERASE"/>
    <property type="match status" value="1"/>
</dbReference>
<comment type="subcellular location">
    <subcellularLocation>
        <location evidence="1">Cell membrane</location>
        <topology evidence="1">Peripheral membrane protein</topology>
    </subcellularLocation>
</comment>
<dbReference type="PANTHER" id="PTHR12526:SF629">
    <property type="entry name" value="TEICHURONIC ACID BIOSYNTHESIS GLYCOSYLTRANSFERASE TUAH-RELATED"/>
    <property type="match status" value="1"/>
</dbReference>
<keyword evidence="4" id="KW-1003">Cell membrane</keyword>
<sequence length="491" mass="56559">MTIYTFNLLVGYEPNGVDVAQASRALMLRELNEPAKFVFTTWPQPYKLDYYLSLGHRYEELLHAYLSFTDQDSHIPSLTVGALQQKFKLTRLDLKSQSETDSVYTCSDGTSLVFKMDPYQKGCVRYVDYHVNGMLLKREWYGTSKLVTEYFEKGIIIRRSYHNKDGRIAFEELKQGASWLYRLGGTEILVTKTEVMRRFLARLPLTAEDTLLLDRASLMEFMRPIYELDSPAKLGFVFHSEHEFENGDLYYEYYYIFKYAQRFDFFITATEAQKAVLENTLQKQGVTDAAIYALAVGHLEDLSFPEGQRKPLSLMTASRLDPRKRLDLAIRAVALAHQKEPNLRFDIYGKGGEQENLQDLIDTLGANDYIQLRGHADLRDVYPQYELYVTTSQWETFGLTLMEAVGAGLVLVGFDARYGNPTFIKDGENGYLVPYSETMDEDLLVSQMADKIVFALESDLESMHQASYELAKQYLKPEILEAWRKLLIAIR</sequence>
<dbReference type="InterPro" id="IPR054396">
    <property type="entry name" value="GtfA_EBD"/>
</dbReference>
<gene>
    <name evidence="13" type="ORF">GMC65_09785</name>
</gene>
<evidence type="ECO:0000259" key="12">
    <source>
        <dbReference type="Pfam" id="PF22145"/>
    </source>
</evidence>
<evidence type="ECO:0000313" key="14">
    <source>
        <dbReference type="Proteomes" id="UP000439678"/>
    </source>
</evidence>
<keyword evidence="5" id="KW-0963">Cytoplasm</keyword>
<dbReference type="GO" id="GO:0016757">
    <property type="term" value="F:glycosyltransferase activity"/>
    <property type="evidence" value="ECO:0007669"/>
    <property type="project" value="UniProtKB-KW"/>
</dbReference>
<comment type="similarity">
    <text evidence="3">Belongs to the glycosyltransferase group 1 family. Glycosyltransferase 4 subfamily.</text>
</comment>
<protein>
    <submittedName>
        <fullName evidence="13">Glycosyltransferase</fullName>
    </submittedName>
</protein>
<evidence type="ECO:0000256" key="4">
    <source>
        <dbReference type="ARBA" id="ARBA00022475"/>
    </source>
</evidence>
<dbReference type="RefSeq" id="WP_060971919.1">
    <property type="nucleotide sequence ID" value="NZ_JANCPL010000002.1"/>
</dbReference>
<dbReference type="InterPro" id="IPR001296">
    <property type="entry name" value="Glyco_trans_1"/>
</dbReference>
<keyword evidence="8" id="KW-0547">Nucleotide-binding</keyword>
<keyword evidence="9" id="KW-0472">Membrane</keyword>
<dbReference type="AlphaFoldDB" id="A0A6A8UJ85"/>
<evidence type="ECO:0000256" key="6">
    <source>
        <dbReference type="ARBA" id="ARBA00022676"/>
    </source>
</evidence>
<reference evidence="13 14" key="1">
    <citation type="journal article" date="2019" name="Nat. Med.">
        <title>A library of human gut bacterial isolates paired with longitudinal multiomics data enables mechanistic microbiome research.</title>
        <authorList>
            <person name="Poyet M."/>
            <person name="Groussin M."/>
            <person name="Gibbons S.M."/>
            <person name="Avila-Pacheco J."/>
            <person name="Jiang X."/>
            <person name="Kearney S.M."/>
            <person name="Perrotta A.R."/>
            <person name="Berdy B."/>
            <person name="Zhao S."/>
            <person name="Lieberman T.D."/>
            <person name="Swanson P.K."/>
            <person name="Smith M."/>
            <person name="Roesemann S."/>
            <person name="Alexander J.E."/>
            <person name="Rich S.A."/>
            <person name="Livny J."/>
            <person name="Vlamakis H."/>
            <person name="Clish C."/>
            <person name="Bullock K."/>
            <person name="Deik A."/>
            <person name="Scott J."/>
            <person name="Pierce K.A."/>
            <person name="Xavier R.J."/>
            <person name="Alm E.J."/>
        </authorList>
    </citation>
    <scope>NUCLEOTIDE SEQUENCE [LARGE SCALE GENOMIC DNA]</scope>
    <source>
        <strain evidence="13 14">BIOML-A4</strain>
    </source>
</reference>
<dbReference type="Pfam" id="PF22145">
    <property type="entry name" value="GtfA_EBD"/>
    <property type="match status" value="1"/>
</dbReference>
<accession>A0A6A8UJ85</accession>
<feature type="domain" description="GtfA extended beta-sheet meander" evidence="12">
    <location>
        <begin position="105"/>
        <end position="183"/>
    </location>
</feature>
<keyword evidence="6" id="KW-0328">Glycosyltransferase</keyword>
<comment type="pathway">
    <text evidence="2">Protein modification; protein glycosylation.</text>
</comment>
<evidence type="ECO:0000256" key="3">
    <source>
        <dbReference type="ARBA" id="ARBA00009481"/>
    </source>
</evidence>
<evidence type="ECO:0000256" key="5">
    <source>
        <dbReference type="ARBA" id="ARBA00022490"/>
    </source>
</evidence>
<keyword evidence="7 13" id="KW-0808">Transferase</keyword>
<name>A0A6A8UJ85_STRSL</name>
<organism evidence="13 14">
    <name type="scientific">Streptococcus salivarius</name>
    <dbReference type="NCBI Taxonomy" id="1304"/>
    <lineage>
        <taxon>Bacteria</taxon>
        <taxon>Bacillati</taxon>
        <taxon>Bacillota</taxon>
        <taxon>Bacilli</taxon>
        <taxon>Lactobacillales</taxon>
        <taxon>Streptococcaceae</taxon>
        <taxon>Streptococcus</taxon>
    </lineage>
</organism>
<dbReference type="GO" id="GO:0000166">
    <property type="term" value="F:nucleotide binding"/>
    <property type="evidence" value="ECO:0007669"/>
    <property type="project" value="UniProtKB-KW"/>
</dbReference>
<comment type="caution">
    <text evidence="13">The sequence shown here is derived from an EMBL/GenBank/DDBJ whole genome shotgun (WGS) entry which is preliminary data.</text>
</comment>
<evidence type="ECO:0000256" key="7">
    <source>
        <dbReference type="ARBA" id="ARBA00022679"/>
    </source>
</evidence>
<evidence type="ECO:0000256" key="8">
    <source>
        <dbReference type="ARBA" id="ARBA00022741"/>
    </source>
</evidence>
<dbReference type="EMBL" id="WMYO01000011">
    <property type="protein sequence ID" value="MTR28629.1"/>
    <property type="molecule type" value="Genomic_DNA"/>
</dbReference>
<evidence type="ECO:0000259" key="11">
    <source>
        <dbReference type="Pfam" id="PF00534"/>
    </source>
</evidence>
<comment type="catalytic activity">
    <reaction evidence="10">
        <text>L-seryl-[protein] + UDP-N-acetyl-alpha-D-glucosamine = 3-O-[N-acetyl-alpha-D-glucosaminyl]-L-seryl-[protein] + UDP + H(+)</text>
        <dbReference type="Rhea" id="RHEA:59872"/>
        <dbReference type="Rhea" id="RHEA-COMP:9863"/>
        <dbReference type="Rhea" id="RHEA-COMP:15471"/>
        <dbReference type="ChEBI" id="CHEBI:15378"/>
        <dbReference type="ChEBI" id="CHEBI:29999"/>
        <dbReference type="ChEBI" id="CHEBI:57705"/>
        <dbReference type="ChEBI" id="CHEBI:58223"/>
        <dbReference type="ChEBI" id="CHEBI:143279"/>
    </reaction>
</comment>